<evidence type="ECO:0000256" key="2">
    <source>
        <dbReference type="ARBA" id="ARBA00022490"/>
    </source>
</evidence>
<dbReference type="PANTHER" id="PTHR14304:SF11">
    <property type="entry name" value="SAP DOMAIN-CONTAINING PROTEIN"/>
    <property type="match status" value="1"/>
</dbReference>
<dbReference type="Proteomes" id="UP000479190">
    <property type="component" value="Unassembled WGS sequence"/>
</dbReference>
<name>A0A6H5IZ06_9HYME</name>
<dbReference type="PANTHER" id="PTHR14304">
    <property type="entry name" value="CELL DIVISION CYCLE AND APOPTOSIS REGULATOR PROTEIN"/>
    <property type="match status" value="1"/>
</dbReference>
<accession>A0A6H5IZ06</accession>
<sequence>MASFSACVKGSNPAVGDRVLVEASFSHNMPLKWNATRIQVLPMGNNTSSANSQTTATAARQSQPVRSTGAYSAVPPPSDSSNSRFSTSNSTSSSVNNRNKQSRVRERSPRDRRNDDDEIERKRRREDRIREREKKEERSPSRSRRSKSPRPRRRTRVVPRYMVQIPKISLDLYRFLELYYRRSESSHHKSGKPLPSRVETVILFLPDVWRCVPTRLEWDSLNGSYRRQLERKLSRGSEPSTTPTSTTIAAVEQQQQQQQQQDATSTTSENNVENETSLVNELRSELAARNLISKGLKSQLQAKLTKALKSEKAKEEGKEESDENDQECPPSPADEGIDEKDNEKEYEIVGVRNKQNFFVPLLSSHQRV</sequence>
<dbReference type="SMART" id="SM01122">
    <property type="entry name" value="DBC1"/>
    <property type="match status" value="1"/>
</dbReference>
<proteinExistence type="predicted"/>
<feature type="compositionally biased region" description="Basic and acidic residues" evidence="4">
    <location>
        <begin position="103"/>
        <end position="140"/>
    </location>
</feature>
<dbReference type="GO" id="GO:0006355">
    <property type="term" value="P:regulation of DNA-templated transcription"/>
    <property type="evidence" value="ECO:0007669"/>
    <property type="project" value="InterPro"/>
</dbReference>
<evidence type="ECO:0000256" key="1">
    <source>
        <dbReference type="ARBA" id="ARBA00004496"/>
    </source>
</evidence>
<dbReference type="OrthoDB" id="21006at2759"/>
<feature type="region of interest" description="Disordered" evidence="4">
    <location>
        <begin position="307"/>
        <end position="345"/>
    </location>
</feature>
<gene>
    <name evidence="6" type="ORF">TBRA_LOCUS14134</name>
</gene>
<comment type="subcellular location">
    <subcellularLocation>
        <location evidence="1">Cytoplasm</location>
    </subcellularLocation>
</comment>
<feature type="compositionally biased region" description="Basic residues" evidence="4">
    <location>
        <begin position="141"/>
        <end position="157"/>
    </location>
</feature>
<dbReference type="Pfam" id="PF14443">
    <property type="entry name" value="DBC1"/>
    <property type="match status" value="1"/>
</dbReference>
<dbReference type="InterPro" id="IPR025224">
    <property type="entry name" value="CCAR1/CCAR2"/>
</dbReference>
<feature type="region of interest" description="Disordered" evidence="4">
    <location>
        <begin position="44"/>
        <end position="158"/>
    </location>
</feature>
<reference evidence="6 7" key="1">
    <citation type="submission" date="2020-02" db="EMBL/GenBank/DDBJ databases">
        <authorList>
            <person name="Ferguson B K."/>
        </authorList>
    </citation>
    <scope>NUCLEOTIDE SEQUENCE [LARGE SCALE GENOMIC DNA]</scope>
</reference>
<dbReference type="InterPro" id="IPR025223">
    <property type="entry name" value="S1-like_RNA-bd_dom"/>
</dbReference>
<feature type="compositionally biased region" description="Polar residues" evidence="4">
    <location>
        <begin position="262"/>
        <end position="278"/>
    </location>
</feature>
<evidence type="ECO:0000256" key="3">
    <source>
        <dbReference type="ARBA" id="ARBA00022553"/>
    </source>
</evidence>
<protein>
    <recommendedName>
        <fullName evidence="5">DBC1/CARP1 catalytically inactive NUDIX hydrolase domain-containing protein</fullName>
    </recommendedName>
</protein>
<feature type="compositionally biased region" description="Basic and acidic residues" evidence="4">
    <location>
        <begin position="308"/>
        <end position="317"/>
    </location>
</feature>
<organism evidence="6 7">
    <name type="scientific">Trichogramma brassicae</name>
    <dbReference type="NCBI Taxonomy" id="86971"/>
    <lineage>
        <taxon>Eukaryota</taxon>
        <taxon>Metazoa</taxon>
        <taxon>Ecdysozoa</taxon>
        <taxon>Arthropoda</taxon>
        <taxon>Hexapoda</taxon>
        <taxon>Insecta</taxon>
        <taxon>Pterygota</taxon>
        <taxon>Neoptera</taxon>
        <taxon>Endopterygota</taxon>
        <taxon>Hymenoptera</taxon>
        <taxon>Apocrita</taxon>
        <taxon>Proctotrupomorpha</taxon>
        <taxon>Chalcidoidea</taxon>
        <taxon>Trichogrammatidae</taxon>
        <taxon>Trichogramma</taxon>
    </lineage>
</organism>
<dbReference type="EMBL" id="CADCXV010001202">
    <property type="protein sequence ID" value="CAB0042517.1"/>
    <property type="molecule type" value="Genomic_DNA"/>
</dbReference>
<keyword evidence="7" id="KW-1185">Reference proteome</keyword>
<feature type="domain" description="DBC1/CARP1 catalytically inactive NUDIX hydrolase" evidence="5">
    <location>
        <begin position="137"/>
        <end position="245"/>
    </location>
</feature>
<feature type="compositionally biased region" description="Low complexity" evidence="4">
    <location>
        <begin position="45"/>
        <end position="63"/>
    </location>
</feature>
<evidence type="ECO:0000259" key="5">
    <source>
        <dbReference type="SMART" id="SM01122"/>
    </source>
</evidence>
<evidence type="ECO:0000313" key="7">
    <source>
        <dbReference type="Proteomes" id="UP000479190"/>
    </source>
</evidence>
<dbReference type="GO" id="GO:0005737">
    <property type="term" value="C:cytoplasm"/>
    <property type="evidence" value="ECO:0007669"/>
    <property type="project" value="UniProtKB-SubCell"/>
</dbReference>
<dbReference type="AlphaFoldDB" id="A0A6H5IZ06"/>
<dbReference type="InterPro" id="IPR025954">
    <property type="entry name" value="DBC1/CARP1_inactive_NUDIX"/>
</dbReference>
<dbReference type="Pfam" id="PF14444">
    <property type="entry name" value="S1-like"/>
    <property type="match status" value="1"/>
</dbReference>
<dbReference type="GO" id="GO:0005634">
    <property type="term" value="C:nucleus"/>
    <property type="evidence" value="ECO:0007669"/>
    <property type="project" value="TreeGrafter"/>
</dbReference>
<evidence type="ECO:0000256" key="4">
    <source>
        <dbReference type="SAM" id="MobiDB-lite"/>
    </source>
</evidence>
<feature type="compositionally biased region" description="Low complexity" evidence="4">
    <location>
        <begin position="79"/>
        <end position="99"/>
    </location>
</feature>
<feature type="region of interest" description="Disordered" evidence="4">
    <location>
        <begin position="230"/>
        <end position="278"/>
    </location>
</feature>
<keyword evidence="2" id="KW-0963">Cytoplasm</keyword>
<feature type="compositionally biased region" description="Low complexity" evidence="4">
    <location>
        <begin position="239"/>
        <end position="261"/>
    </location>
</feature>
<evidence type="ECO:0000313" key="6">
    <source>
        <dbReference type="EMBL" id="CAB0042517.1"/>
    </source>
</evidence>
<keyword evidence="3" id="KW-0597">Phosphoprotein</keyword>